<evidence type="ECO:0000313" key="2">
    <source>
        <dbReference type="Proteomes" id="UP001465976"/>
    </source>
</evidence>
<name>A0ABR3FXQ5_9AGAR</name>
<protein>
    <submittedName>
        <fullName evidence="1">Uncharacterized protein</fullName>
    </submittedName>
</protein>
<comment type="caution">
    <text evidence="1">The sequence shown here is derived from an EMBL/GenBank/DDBJ whole genome shotgun (WGS) entry which is preliminary data.</text>
</comment>
<proteinExistence type="predicted"/>
<dbReference type="EMBL" id="JBAHYK010000037">
    <property type="protein sequence ID" value="KAL0580183.1"/>
    <property type="molecule type" value="Genomic_DNA"/>
</dbReference>
<dbReference type="Proteomes" id="UP001465976">
    <property type="component" value="Unassembled WGS sequence"/>
</dbReference>
<sequence>MVQRSRSLPLHIRLDENTMVRSPTSFCALAKRSFQAMKVLSCSVRQSRTLEVLFRCLRDYPPSRLESLTLTVDDRTSSLRPSLPASFHSPNRFNLDKWIDWGTGWLCGLTSLSLVLKDLPVSLERLANLIQKSPLLERLLLIDVSISPSAQLDPSLTILLPRLKTLEIGGCSSDTLLHLLVRVEIPPATSVVAHFPDPPPGTLPENLCVFLRRICRGREVLELQYTTDHLDEGDIVLMIRDNTLTVASSAVHSTTPLLDCFTLAFVNRLVINTGALFDDLMQRRIRSMHDLRVVVIGNRSRAGFLDLVDAKWESDTPPFPKLTKVELDSWVDDYWDFPDAPWLEQDLQRLLGIFERRYSSGYPIAELVFSDFVACKGLNAFNGAARAVTWHDRDDAQRAQEFESQLRRFNCVVSTQCFKRA</sequence>
<keyword evidence="2" id="KW-1185">Reference proteome</keyword>
<reference evidence="1 2" key="1">
    <citation type="submission" date="2024-02" db="EMBL/GenBank/DDBJ databases">
        <title>A draft genome for the cacao thread blight pathogen Marasmius crinis-equi.</title>
        <authorList>
            <person name="Cohen S.P."/>
            <person name="Baruah I.K."/>
            <person name="Amoako-Attah I."/>
            <person name="Bukari Y."/>
            <person name="Meinhardt L.W."/>
            <person name="Bailey B.A."/>
        </authorList>
    </citation>
    <scope>NUCLEOTIDE SEQUENCE [LARGE SCALE GENOMIC DNA]</scope>
    <source>
        <strain evidence="1 2">GH-76</strain>
    </source>
</reference>
<accession>A0ABR3FXQ5</accession>
<evidence type="ECO:0000313" key="1">
    <source>
        <dbReference type="EMBL" id="KAL0580183.1"/>
    </source>
</evidence>
<organism evidence="1 2">
    <name type="scientific">Marasmius crinis-equi</name>
    <dbReference type="NCBI Taxonomy" id="585013"/>
    <lineage>
        <taxon>Eukaryota</taxon>
        <taxon>Fungi</taxon>
        <taxon>Dikarya</taxon>
        <taxon>Basidiomycota</taxon>
        <taxon>Agaricomycotina</taxon>
        <taxon>Agaricomycetes</taxon>
        <taxon>Agaricomycetidae</taxon>
        <taxon>Agaricales</taxon>
        <taxon>Marasmiineae</taxon>
        <taxon>Marasmiaceae</taxon>
        <taxon>Marasmius</taxon>
    </lineage>
</organism>
<gene>
    <name evidence="1" type="ORF">V5O48_001842</name>
</gene>